<evidence type="ECO:0000313" key="1">
    <source>
        <dbReference type="EMBL" id="KAH7352714.1"/>
    </source>
</evidence>
<organism evidence="1 2">
    <name type="scientific">Ceratopteris richardii</name>
    <name type="common">Triangle waterfern</name>
    <dbReference type="NCBI Taxonomy" id="49495"/>
    <lineage>
        <taxon>Eukaryota</taxon>
        <taxon>Viridiplantae</taxon>
        <taxon>Streptophyta</taxon>
        <taxon>Embryophyta</taxon>
        <taxon>Tracheophyta</taxon>
        <taxon>Polypodiopsida</taxon>
        <taxon>Polypodiidae</taxon>
        <taxon>Polypodiales</taxon>
        <taxon>Pteridineae</taxon>
        <taxon>Pteridaceae</taxon>
        <taxon>Parkerioideae</taxon>
        <taxon>Ceratopteris</taxon>
    </lineage>
</organism>
<accession>A0A8T2SPC1</accession>
<dbReference type="GO" id="GO:0006388">
    <property type="term" value="P:tRNA splicing, via endonucleolytic cleavage and ligation"/>
    <property type="evidence" value="ECO:0007669"/>
    <property type="project" value="InterPro"/>
</dbReference>
<dbReference type="OMA" id="FREDWAR"/>
<proteinExistence type="predicted"/>
<dbReference type="AlphaFoldDB" id="A0A8T2SPC1"/>
<dbReference type="PANTHER" id="PTHR35460">
    <property type="entry name" value="TRNA LIGASE 1"/>
    <property type="match status" value="1"/>
</dbReference>
<dbReference type="EMBL" id="CM035424">
    <property type="protein sequence ID" value="KAH7352714.1"/>
    <property type="molecule type" value="Genomic_DNA"/>
</dbReference>
<dbReference type="Proteomes" id="UP000825935">
    <property type="component" value="Chromosome 19"/>
</dbReference>
<dbReference type="InterPro" id="IPR038837">
    <property type="entry name" value="tRNA_ligase_1"/>
</dbReference>
<gene>
    <name evidence="1" type="ORF">KP509_19G059900</name>
</gene>
<dbReference type="PANTHER" id="PTHR35460:SF1">
    <property type="entry name" value="TRNA LIGASE 1"/>
    <property type="match status" value="1"/>
</dbReference>
<evidence type="ECO:0000313" key="2">
    <source>
        <dbReference type="Proteomes" id="UP000825935"/>
    </source>
</evidence>
<reference evidence="1" key="1">
    <citation type="submission" date="2021-08" db="EMBL/GenBank/DDBJ databases">
        <title>WGS assembly of Ceratopteris richardii.</title>
        <authorList>
            <person name="Marchant D.B."/>
            <person name="Chen G."/>
            <person name="Jenkins J."/>
            <person name="Shu S."/>
            <person name="Leebens-Mack J."/>
            <person name="Grimwood J."/>
            <person name="Schmutz J."/>
            <person name="Soltis P."/>
            <person name="Soltis D."/>
            <person name="Chen Z.-H."/>
        </authorList>
    </citation>
    <scope>NUCLEOTIDE SEQUENCE</scope>
    <source>
        <strain evidence="1">Whitten #5841</strain>
        <tissue evidence="1">Leaf</tissue>
    </source>
</reference>
<dbReference type="GO" id="GO:0003972">
    <property type="term" value="F:RNA ligase (ATP) activity"/>
    <property type="evidence" value="ECO:0007669"/>
    <property type="project" value="InterPro"/>
</dbReference>
<name>A0A8T2SPC1_CERRI</name>
<dbReference type="OrthoDB" id="1912039at2759"/>
<protein>
    <submittedName>
        <fullName evidence="1">Uncharacterized protein</fullName>
    </submittedName>
</protein>
<comment type="caution">
    <text evidence="1">The sequence shown here is derived from an EMBL/GenBank/DDBJ whole genome shotgun (WGS) entry which is preliminary data.</text>
</comment>
<sequence length="279" mass="31206">MFYNLYEGKDRKEFENSLIRRFGHLVKQPVLVKDRPEMSSPVIGILTKGLDLYRQHAGRYGKLESTKGIFREDWARWEKRLREILFGNADHLNAIQIPLQDAVKSVQKQLEAIAQGNLIMPTAVESNTFHNAIYAAICLPPKGVLDVLHKASLLRKDMQLYISNRGIDRSLQACHVTLAHKVSHGLPAVAAFGSSQGVVVPIHLTAFLFSEKMCALEAVIPANEHNIASQNEWPHVTVWTAQGTRPKEANFLPQLVSEGRASRVSFSVPFIVNGIVQLL</sequence>
<keyword evidence="2" id="KW-1185">Reference proteome</keyword>